<dbReference type="GO" id="GO:0005524">
    <property type="term" value="F:ATP binding"/>
    <property type="evidence" value="ECO:0007669"/>
    <property type="project" value="UniProtKB-KW"/>
</dbReference>
<proteinExistence type="inferred from homology"/>
<dbReference type="Proteomes" id="UP001523234">
    <property type="component" value="Unassembled WGS sequence"/>
</dbReference>
<comment type="similarity">
    <text evidence="1">Belongs to the ABC transporter superfamily.</text>
</comment>
<dbReference type="Pfam" id="PF00005">
    <property type="entry name" value="ABC_tran"/>
    <property type="match status" value="1"/>
</dbReference>
<dbReference type="SMART" id="SM00382">
    <property type="entry name" value="AAA"/>
    <property type="match status" value="1"/>
</dbReference>
<dbReference type="InterPro" id="IPR017871">
    <property type="entry name" value="ABC_transporter-like_CS"/>
</dbReference>
<dbReference type="SUPFAM" id="SSF52540">
    <property type="entry name" value="P-loop containing nucleoside triphosphate hydrolases"/>
    <property type="match status" value="1"/>
</dbReference>
<dbReference type="InterPro" id="IPR003593">
    <property type="entry name" value="AAA+_ATPase"/>
</dbReference>
<evidence type="ECO:0000256" key="3">
    <source>
        <dbReference type="ARBA" id="ARBA00022741"/>
    </source>
</evidence>
<evidence type="ECO:0000313" key="8">
    <source>
        <dbReference type="EMBL" id="MCO0832433.1"/>
    </source>
</evidence>
<keyword evidence="5" id="KW-0571">Peptide transport</keyword>
<accession>A0ABT0ZR56</accession>
<evidence type="ECO:0000313" key="9">
    <source>
        <dbReference type="Proteomes" id="UP001523234"/>
    </source>
</evidence>
<keyword evidence="9" id="KW-1185">Reference proteome</keyword>
<dbReference type="PROSITE" id="PS50893">
    <property type="entry name" value="ABC_TRANSPORTER_2"/>
    <property type="match status" value="1"/>
</dbReference>
<dbReference type="EMBL" id="JAMWYK010000005">
    <property type="protein sequence ID" value="MCO0832433.1"/>
    <property type="molecule type" value="Genomic_DNA"/>
</dbReference>
<dbReference type="InterPro" id="IPR013563">
    <property type="entry name" value="Oligopep_ABC_C"/>
</dbReference>
<dbReference type="InterPro" id="IPR050319">
    <property type="entry name" value="ABC_transp_ATP-bind"/>
</dbReference>
<gene>
    <name evidence="8" type="ORF">NFX39_04985</name>
</gene>
<reference evidence="8 9" key="1">
    <citation type="submission" date="2022-06" db="EMBL/GenBank/DDBJ databases">
        <title>Fructobacillus taiwanensis sp. nov., isolated from the honeybee.</title>
        <authorList>
            <person name="Chen Y.-S."/>
            <person name="Wang L.-T."/>
            <person name="Lee Y.-S."/>
            <person name="Chang Y.-C."/>
            <person name="Wu H.-C."/>
            <person name="Liao C.-Y."/>
            <person name="Chen W.-H."/>
            <person name="Deng J.-N."/>
            <person name="Wang Y.-H."/>
        </authorList>
    </citation>
    <scope>NUCLEOTIDE SEQUENCE [LARGE SCALE GENOMIC DNA]</scope>
    <source>
        <strain evidence="8 9">W13</strain>
    </source>
</reference>
<organism evidence="8 9">
    <name type="scientific">Fructobacillus apis</name>
    <dbReference type="NCBI Taxonomy" id="2935017"/>
    <lineage>
        <taxon>Bacteria</taxon>
        <taxon>Bacillati</taxon>
        <taxon>Bacillota</taxon>
        <taxon>Bacilli</taxon>
        <taxon>Lactobacillales</taxon>
        <taxon>Lactobacillaceae</taxon>
        <taxon>Fructobacillus</taxon>
    </lineage>
</organism>
<protein>
    <submittedName>
        <fullName evidence="8">ATP-binding cassette domain-containing protein</fullName>
    </submittedName>
</protein>
<evidence type="ECO:0000256" key="1">
    <source>
        <dbReference type="ARBA" id="ARBA00005417"/>
    </source>
</evidence>
<evidence type="ECO:0000256" key="4">
    <source>
        <dbReference type="ARBA" id="ARBA00022840"/>
    </source>
</evidence>
<keyword evidence="2" id="KW-0813">Transport</keyword>
<dbReference type="Pfam" id="PF08352">
    <property type="entry name" value="oligo_HPY"/>
    <property type="match status" value="1"/>
</dbReference>
<keyword evidence="3" id="KW-0547">Nucleotide-binding</keyword>
<dbReference type="Gene3D" id="3.40.50.300">
    <property type="entry name" value="P-loop containing nucleotide triphosphate hydrolases"/>
    <property type="match status" value="1"/>
</dbReference>
<dbReference type="InterPro" id="IPR027417">
    <property type="entry name" value="P-loop_NTPase"/>
</dbReference>
<feature type="domain" description="ABC transporter" evidence="7">
    <location>
        <begin position="7"/>
        <end position="269"/>
    </location>
</feature>
<keyword evidence="6" id="KW-0653">Protein transport</keyword>
<evidence type="ECO:0000256" key="5">
    <source>
        <dbReference type="ARBA" id="ARBA00022856"/>
    </source>
</evidence>
<sequence length="332" mass="37242">MGPLLEIKNLKVYYAERAGFFNQVVDYIRAVDDISLTIEEGKTYGLVGQSGSGKSTIGKIIVGLEEATEGSVSYKGQDVTTKKQKKALNLNKDVQMVFQDSQSSLNPRKTIGDILAEPLKNFGVPNKIGAQHSDADRSFDPDKIDARIRELLAIVGLPERTITQYPFQFSGGQRQRIVVARALATNPKLIVADEPVSALDLSVQAQVLNFMKEIQKTYGISFLFISHDLGVVRYMTDNIAIMHHGRFVEVGTTDEIFENPQHIYTKRLLASIPSQTVAGRKAKREERIAVEKEFDENRDRYYEENSDPLRAYDLVKLTDTHAVSIQKEDEES</sequence>
<keyword evidence="4 8" id="KW-0067">ATP-binding</keyword>
<dbReference type="InterPro" id="IPR003439">
    <property type="entry name" value="ABC_transporter-like_ATP-bd"/>
</dbReference>
<evidence type="ECO:0000256" key="2">
    <source>
        <dbReference type="ARBA" id="ARBA00022448"/>
    </source>
</evidence>
<dbReference type="RefSeq" id="WP_252443592.1">
    <property type="nucleotide sequence ID" value="NZ_JAMWYK010000005.1"/>
</dbReference>
<dbReference type="CDD" id="cd03257">
    <property type="entry name" value="ABC_NikE_OppD_transporters"/>
    <property type="match status" value="1"/>
</dbReference>
<dbReference type="PANTHER" id="PTHR43776">
    <property type="entry name" value="TRANSPORT ATP-BINDING PROTEIN"/>
    <property type="match status" value="1"/>
</dbReference>
<comment type="caution">
    <text evidence="8">The sequence shown here is derived from an EMBL/GenBank/DDBJ whole genome shotgun (WGS) entry which is preliminary data.</text>
</comment>
<dbReference type="PROSITE" id="PS00211">
    <property type="entry name" value="ABC_TRANSPORTER_1"/>
    <property type="match status" value="1"/>
</dbReference>
<evidence type="ECO:0000259" key="7">
    <source>
        <dbReference type="PROSITE" id="PS50893"/>
    </source>
</evidence>
<name>A0ABT0ZR56_9LACO</name>
<evidence type="ECO:0000256" key="6">
    <source>
        <dbReference type="ARBA" id="ARBA00022927"/>
    </source>
</evidence>